<proteinExistence type="inferred from homology"/>
<dbReference type="AlphaFoldDB" id="A0A450WNL2"/>
<keyword evidence="10 13" id="KW-0067">ATP-binding</keyword>
<feature type="binding site" evidence="13">
    <location>
        <begin position="62"/>
        <end position="69"/>
    </location>
    <ligand>
        <name>ATP</name>
        <dbReference type="ChEBI" id="CHEBI:30616"/>
    </ligand>
</feature>
<dbReference type="EC" id="2.7.1.130" evidence="3 13"/>
<dbReference type="InterPro" id="IPR027417">
    <property type="entry name" value="P-loop_NTPase"/>
</dbReference>
<keyword evidence="5 13" id="KW-0444">Lipid biosynthesis</keyword>
<evidence type="ECO:0000256" key="8">
    <source>
        <dbReference type="ARBA" id="ARBA00022741"/>
    </source>
</evidence>
<evidence type="ECO:0000256" key="13">
    <source>
        <dbReference type="HAMAP-Rule" id="MF_00409"/>
    </source>
</evidence>
<evidence type="ECO:0000256" key="10">
    <source>
        <dbReference type="ARBA" id="ARBA00022840"/>
    </source>
</evidence>
<dbReference type="GO" id="GO:0005524">
    <property type="term" value="F:ATP binding"/>
    <property type="evidence" value="ECO:0007669"/>
    <property type="project" value="UniProtKB-UniRule"/>
</dbReference>
<keyword evidence="7 13" id="KW-0808">Transferase</keyword>
<dbReference type="GO" id="GO:0009245">
    <property type="term" value="P:lipid A biosynthetic process"/>
    <property type="evidence" value="ECO:0007669"/>
    <property type="project" value="UniProtKB-UniRule"/>
</dbReference>
<reference evidence="14" key="1">
    <citation type="submission" date="2019-02" db="EMBL/GenBank/DDBJ databases">
        <authorList>
            <person name="Gruber-Vodicka R. H."/>
            <person name="Seah K. B. B."/>
        </authorList>
    </citation>
    <scope>NUCLEOTIDE SEQUENCE</scope>
    <source>
        <strain evidence="14">BECK_S313</strain>
    </source>
</reference>
<sequence>MLTPRILLPRVWRQKRHPLGCLLAPLSWPFCLAVSMRRFAYAKRFLPARHPGIPVIVVGNISAGGTGKTPLVIRLAKFLRGRFRPAIVARGYGGKARHWPQRVEADSDPYLVGDEAVLLARRTACPVFAAPDRVAAIKASMEATDCNLILCDDGLQHYALARDLEIAVVDGVLGHGNGRCLPAGPLREPVSRLATVDFVVRNTPARDLASDSECNEGEYAMRLIPGAPRNVADERAESLDAFRGSPVHAVCGIGHPERFFATLRQLGLAIHPHAFPDHHAFAPGELAFGDDLPIFMTEKDAVKCRRFAEPRHWYLPVEAEWRPAFETRLLEALFRIESSRVS</sequence>
<accession>A0A450WNL2</accession>
<evidence type="ECO:0000313" key="14">
    <source>
        <dbReference type="EMBL" id="VFK18643.1"/>
    </source>
</evidence>
<keyword evidence="11 13" id="KW-0443">Lipid metabolism</keyword>
<keyword evidence="9 13" id="KW-0418">Kinase</keyword>
<comment type="pathway">
    <text evidence="2 13">Glycolipid biosynthesis; lipid IV(A) biosynthesis; lipid IV(A) from (3R)-3-hydroxytetradecanoyl-[acyl-carrier-protein] and UDP-N-acetyl-alpha-D-glucosamine: step 6/6.</text>
</comment>
<keyword evidence="8 13" id="KW-0547">Nucleotide-binding</keyword>
<keyword evidence="6 13" id="KW-0441">Lipid A biosynthesis</keyword>
<evidence type="ECO:0000256" key="9">
    <source>
        <dbReference type="ARBA" id="ARBA00022777"/>
    </source>
</evidence>
<evidence type="ECO:0000256" key="12">
    <source>
        <dbReference type="ARBA" id="ARBA00029757"/>
    </source>
</evidence>
<evidence type="ECO:0000256" key="1">
    <source>
        <dbReference type="ARBA" id="ARBA00002274"/>
    </source>
</evidence>
<evidence type="ECO:0000256" key="2">
    <source>
        <dbReference type="ARBA" id="ARBA00004870"/>
    </source>
</evidence>
<dbReference type="GO" id="GO:0009244">
    <property type="term" value="P:lipopolysaccharide core region biosynthetic process"/>
    <property type="evidence" value="ECO:0007669"/>
    <property type="project" value="TreeGrafter"/>
</dbReference>
<gene>
    <name evidence="13" type="primary">lpxK</name>
    <name evidence="14" type="ORF">BECKLPF1236B_GA0070989_11472</name>
</gene>
<name>A0A450WNL2_9GAMM</name>
<dbReference type="Pfam" id="PF02606">
    <property type="entry name" value="LpxK"/>
    <property type="match status" value="1"/>
</dbReference>
<evidence type="ECO:0000256" key="11">
    <source>
        <dbReference type="ARBA" id="ARBA00023098"/>
    </source>
</evidence>
<evidence type="ECO:0000256" key="4">
    <source>
        <dbReference type="ARBA" id="ARBA00016436"/>
    </source>
</evidence>
<comment type="function">
    <text evidence="1 13">Transfers the gamma-phosphate of ATP to the 4'-position of a tetraacyldisaccharide 1-phosphate intermediate (termed DS-1-P) to form tetraacyldisaccharide 1,4'-bis-phosphate (lipid IVA).</text>
</comment>
<organism evidence="14">
    <name type="scientific">Candidatus Kentrum sp. LPFa</name>
    <dbReference type="NCBI Taxonomy" id="2126335"/>
    <lineage>
        <taxon>Bacteria</taxon>
        <taxon>Pseudomonadati</taxon>
        <taxon>Pseudomonadota</taxon>
        <taxon>Gammaproteobacteria</taxon>
        <taxon>Candidatus Kentrum</taxon>
    </lineage>
</organism>
<dbReference type="HAMAP" id="MF_00409">
    <property type="entry name" value="LpxK"/>
    <property type="match status" value="1"/>
</dbReference>
<comment type="similarity">
    <text evidence="13">Belongs to the LpxK family.</text>
</comment>
<dbReference type="PANTHER" id="PTHR42724:SF1">
    <property type="entry name" value="TETRAACYLDISACCHARIDE 4'-KINASE, MITOCHONDRIAL-RELATED"/>
    <property type="match status" value="1"/>
</dbReference>
<evidence type="ECO:0000256" key="7">
    <source>
        <dbReference type="ARBA" id="ARBA00022679"/>
    </source>
</evidence>
<dbReference type="UniPathway" id="UPA00359">
    <property type="reaction ID" value="UER00482"/>
</dbReference>
<evidence type="ECO:0000256" key="6">
    <source>
        <dbReference type="ARBA" id="ARBA00022556"/>
    </source>
</evidence>
<dbReference type="GO" id="GO:0009029">
    <property type="term" value="F:lipid-A 4'-kinase activity"/>
    <property type="evidence" value="ECO:0007669"/>
    <property type="project" value="UniProtKB-UniRule"/>
</dbReference>
<dbReference type="InterPro" id="IPR003758">
    <property type="entry name" value="LpxK"/>
</dbReference>
<comment type="catalytic activity">
    <reaction evidence="13">
        <text>a lipid A disaccharide + ATP = a lipid IVA + ADP + H(+)</text>
        <dbReference type="Rhea" id="RHEA:67840"/>
        <dbReference type="ChEBI" id="CHEBI:15378"/>
        <dbReference type="ChEBI" id="CHEBI:30616"/>
        <dbReference type="ChEBI" id="CHEBI:176343"/>
        <dbReference type="ChEBI" id="CHEBI:176425"/>
        <dbReference type="ChEBI" id="CHEBI:456216"/>
        <dbReference type="EC" id="2.7.1.130"/>
    </reaction>
</comment>
<dbReference type="GO" id="GO:0005886">
    <property type="term" value="C:plasma membrane"/>
    <property type="evidence" value="ECO:0007669"/>
    <property type="project" value="TreeGrafter"/>
</dbReference>
<protein>
    <recommendedName>
        <fullName evidence="4 13">Tetraacyldisaccharide 4'-kinase</fullName>
        <ecNumber evidence="3 13">2.7.1.130</ecNumber>
    </recommendedName>
    <alternativeName>
        <fullName evidence="12 13">Lipid A 4'-kinase</fullName>
    </alternativeName>
</protein>
<evidence type="ECO:0000256" key="3">
    <source>
        <dbReference type="ARBA" id="ARBA00012071"/>
    </source>
</evidence>
<dbReference type="EMBL" id="CAADFK010000147">
    <property type="protein sequence ID" value="VFK18643.1"/>
    <property type="molecule type" value="Genomic_DNA"/>
</dbReference>
<dbReference type="PANTHER" id="PTHR42724">
    <property type="entry name" value="TETRAACYLDISACCHARIDE 4'-KINASE"/>
    <property type="match status" value="1"/>
</dbReference>
<evidence type="ECO:0000256" key="5">
    <source>
        <dbReference type="ARBA" id="ARBA00022516"/>
    </source>
</evidence>
<dbReference type="SUPFAM" id="SSF52540">
    <property type="entry name" value="P-loop containing nucleoside triphosphate hydrolases"/>
    <property type="match status" value="1"/>
</dbReference>
<dbReference type="NCBIfam" id="TIGR00682">
    <property type="entry name" value="lpxK"/>
    <property type="match status" value="1"/>
</dbReference>